<dbReference type="RefSeq" id="WP_160358744.1">
    <property type="nucleotide sequence ID" value="NZ_WSRQ01000010.1"/>
</dbReference>
<dbReference type="Proteomes" id="UP000656077">
    <property type="component" value="Unassembled WGS sequence"/>
</dbReference>
<organism evidence="1 2">
    <name type="scientific">Clostridium chromiireducens</name>
    <dbReference type="NCBI Taxonomy" id="225345"/>
    <lineage>
        <taxon>Bacteria</taxon>
        <taxon>Bacillati</taxon>
        <taxon>Bacillota</taxon>
        <taxon>Clostridia</taxon>
        <taxon>Eubacteriales</taxon>
        <taxon>Clostridiaceae</taxon>
        <taxon>Clostridium</taxon>
    </lineage>
</organism>
<evidence type="ECO:0000313" key="2">
    <source>
        <dbReference type="Proteomes" id="UP000656077"/>
    </source>
</evidence>
<accession>A0A964RKX2</accession>
<dbReference type="AlphaFoldDB" id="A0A964RKX2"/>
<protein>
    <submittedName>
        <fullName evidence="1">Uncharacterized protein</fullName>
    </submittedName>
</protein>
<name>A0A964RKX2_9CLOT</name>
<proteinExistence type="predicted"/>
<evidence type="ECO:0000313" key="1">
    <source>
        <dbReference type="EMBL" id="MVX63644.1"/>
    </source>
</evidence>
<comment type="caution">
    <text evidence="1">The sequence shown here is derived from an EMBL/GenBank/DDBJ whole genome shotgun (WGS) entry which is preliminary data.</text>
</comment>
<reference evidence="1" key="1">
    <citation type="submission" date="2019-12" db="EMBL/GenBank/DDBJ databases">
        <title>Microbes associate with the intestines of laboratory mice.</title>
        <authorList>
            <person name="Navarre W."/>
            <person name="Wong E."/>
        </authorList>
    </citation>
    <scope>NUCLEOTIDE SEQUENCE</scope>
    <source>
        <strain evidence="1">NM79_F5</strain>
    </source>
</reference>
<gene>
    <name evidence="1" type="ORF">GKZ28_08040</name>
</gene>
<dbReference type="EMBL" id="WSRQ01000010">
    <property type="protein sequence ID" value="MVX63644.1"/>
    <property type="molecule type" value="Genomic_DNA"/>
</dbReference>
<sequence>MGEYFNNKKLGTCEHLMYVSRNQIIERHNKFSNEVNQNKGNLRSLKDYLDLKCNFIYRFPYKNELNAKWEDEPDNRVFSLSVDDDIVGISHSEIIQTQINGKTYNLPFCPASKEAHELGIVKINHWGVEISIYGEKYTEDNPDGYTLFECVACGEVFALDKKEALYIKEVLNKRGKAYEASCIKYKNSKELISIAKELAKYATEIDKDEDRFVYTYQDALTWIKKMEEDEDKDFTLEELKEMLS</sequence>